<sequence>MARSAGATISVENPYDALARQIGESSYRVTDAQVEAVKVAAGSDKAAFEMVFAASVGAGLARWDAALSAIEGLDDAPA</sequence>
<dbReference type="RefSeq" id="WP_209677954.1">
    <property type="nucleotide sequence ID" value="NZ_JAGIOI010000001.1"/>
</dbReference>
<comment type="caution">
    <text evidence="1">The sequence shown here is derived from an EMBL/GenBank/DDBJ whole genome shotgun (WGS) entry which is preliminary data.</text>
</comment>
<evidence type="ECO:0000313" key="2">
    <source>
        <dbReference type="Proteomes" id="UP000711614"/>
    </source>
</evidence>
<evidence type="ECO:0000313" key="1">
    <source>
        <dbReference type="EMBL" id="MBP2412224.1"/>
    </source>
</evidence>
<proteinExistence type="predicted"/>
<dbReference type="Proteomes" id="UP000711614">
    <property type="component" value="Unassembled WGS sequence"/>
</dbReference>
<gene>
    <name evidence="1" type="ORF">JOF48_001023</name>
</gene>
<name>A0ABS4YTU2_9MICC</name>
<protein>
    <submittedName>
        <fullName evidence="1">Uncharacterized protein</fullName>
    </submittedName>
</protein>
<organism evidence="1 2">
    <name type="scientific">Arthrobacter stackebrandtii</name>
    <dbReference type="NCBI Taxonomy" id="272161"/>
    <lineage>
        <taxon>Bacteria</taxon>
        <taxon>Bacillati</taxon>
        <taxon>Actinomycetota</taxon>
        <taxon>Actinomycetes</taxon>
        <taxon>Micrococcales</taxon>
        <taxon>Micrococcaceae</taxon>
        <taxon>Arthrobacter</taxon>
    </lineage>
</organism>
<reference evidence="1 2" key="1">
    <citation type="submission" date="2021-03" db="EMBL/GenBank/DDBJ databases">
        <title>Sequencing the genomes of 1000 actinobacteria strains.</title>
        <authorList>
            <person name="Klenk H.-P."/>
        </authorList>
    </citation>
    <scope>NUCLEOTIDE SEQUENCE [LARGE SCALE GENOMIC DNA]</scope>
    <source>
        <strain evidence="1 2">DSM 16005</strain>
    </source>
</reference>
<accession>A0ABS4YTU2</accession>
<keyword evidence="2" id="KW-1185">Reference proteome</keyword>
<dbReference type="EMBL" id="JAGIOI010000001">
    <property type="protein sequence ID" value="MBP2412224.1"/>
    <property type="molecule type" value="Genomic_DNA"/>
</dbReference>